<dbReference type="InterPro" id="IPR004143">
    <property type="entry name" value="BPL_LPL_catalytic"/>
</dbReference>
<dbReference type="InterPro" id="IPR036388">
    <property type="entry name" value="WH-like_DNA-bd_sf"/>
</dbReference>
<dbReference type="GO" id="GO:0016740">
    <property type="term" value="F:transferase activity"/>
    <property type="evidence" value="ECO:0007669"/>
    <property type="project" value="UniProtKB-ARBA"/>
</dbReference>
<dbReference type="CDD" id="cd00090">
    <property type="entry name" value="HTH_ARSR"/>
    <property type="match status" value="1"/>
</dbReference>
<dbReference type="Gene3D" id="1.10.10.10">
    <property type="entry name" value="Winged helix-like DNA-binding domain superfamily/Winged helix DNA-binding domain"/>
    <property type="match status" value="1"/>
</dbReference>
<dbReference type="NCBIfam" id="TIGR00121">
    <property type="entry name" value="birA_ligase"/>
    <property type="match status" value="1"/>
</dbReference>
<evidence type="ECO:0000256" key="1">
    <source>
        <dbReference type="ARBA" id="ARBA00022598"/>
    </source>
</evidence>
<dbReference type="PANTHER" id="PTHR12835">
    <property type="entry name" value="BIOTIN PROTEIN LIGASE"/>
    <property type="match status" value="1"/>
</dbReference>
<dbReference type="InterPro" id="IPR003142">
    <property type="entry name" value="BPL_C"/>
</dbReference>
<dbReference type="GO" id="GO:0006355">
    <property type="term" value="P:regulation of DNA-templated transcription"/>
    <property type="evidence" value="ECO:0007669"/>
    <property type="project" value="UniProtKB-UniRule"/>
</dbReference>
<keyword evidence="3 6" id="KW-0067">ATP-binding</keyword>
<dbReference type="GO" id="GO:0003677">
    <property type="term" value="F:DNA binding"/>
    <property type="evidence" value="ECO:0007669"/>
    <property type="project" value="UniProtKB-UniRule"/>
</dbReference>
<dbReference type="AlphaFoldDB" id="A0A927CZ85"/>
<dbReference type="InterPro" id="IPR036390">
    <property type="entry name" value="WH_DNA-bd_sf"/>
</dbReference>
<dbReference type="Proteomes" id="UP000602076">
    <property type="component" value="Unassembled WGS sequence"/>
</dbReference>
<keyword evidence="6" id="KW-0804">Transcription</keyword>
<proteinExistence type="inferred from homology"/>
<comment type="caution">
    <text evidence="6">Lacks conserved residue(s) required for the propagation of feature annotation.</text>
</comment>
<dbReference type="Pfam" id="PF03099">
    <property type="entry name" value="BPL_LplA_LipB"/>
    <property type="match status" value="1"/>
</dbReference>
<feature type="binding site" evidence="6">
    <location>
        <position position="118"/>
    </location>
    <ligand>
        <name>biotin</name>
        <dbReference type="ChEBI" id="CHEBI:57586"/>
    </ligand>
</feature>
<dbReference type="EMBL" id="JACXSI010000069">
    <property type="protein sequence ID" value="MBD3110418.1"/>
    <property type="molecule type" value="Genomic_DNA"/>
</dbReference>
<feature type="domain" description="BPL/LPL catalytic" evidence="7">
    <location>
        <begin position="71"/>
        <end position="262"/>
    </location>
</feature>
<dbReference type="PROSITE" id="PS51733">
    <property type="entry name" value="BPL_LPL_CATALYTIC"/>
    <property type="match status" value="1"/>
</dbReference>
<feature type="binding site" evidence="6">
    <location>
        <position position="189"/>
    </location>
    <ligand>
        <name>biotin</name>
        <dbReference type="ChEBI" id="CHEBI:57586"/>
    </ligand>
</feature>
<dbReference type="SUPFAM" id="SSF50037">
    <property type="entry name" value="C-terminal domain of transcriptional repressors"/>
    <property type="match status" value="1"/>
</dbReference>
<keyword evidence="4 6" id="KW-0238">DNA-binding</keyword>
<evidence type="ECO:0000256" key="6">
    <source>
        <dbReference type="HAMAP-Rule" id="MF_00978"/>
    </source>
</evidence>
<dbReference type="CDD" id="cd16442">
    <property type="entry name" value="BPL"/>
    <property type="match status" value="1"/>
</dbReference>
<dbReference type="GO" id="GO:0004077">
    <property type="term" value="F:biotin--[biotin carboxyl-carrier protein] ligase activity"/>
    <property type="evidence" value="ECO:0007669"/>
    <property type="project" value="UniProtKB-UniRule"/>
</dbReference>
<dbReference type="Pfam" id="PF08279">
    <property type="entry name" value="HTH_11"/>
    <property type="match status" value="1"/>
</dbReference>
<dbReference type="InterPro" id="IPR011991">
    <property type="entry name" value="ArsR-like_HTH"/>
</dbReference>
<dbReference type="GO" id="GO:0005524">
    <property type="term" value="F:ATP binding"/>
    <property type="evidence" value="ECO:0007669"/>
    <property type="project" value="UniProtKB-UniRule"/>
</dbReference>
<accession>A0A927CZ85</accession>
<dbReference type="Gene3D" id="3.30.930.10">
    <property type="entry name" value="Bira Bifunctional Protein, Domain 2"/>
    <property type="match status" value="1"/>
</dbReference>
<evidence type="ECO:0000313" key="9">
    <source>
        <dbReference type="Proteomes" id="UP000602076"/>
    </source>
</evidence>
<dbReference type="SUPFAM" id="SSF46785">
    <property type="entry name" value="Winged helix' DNA-binding domain"/>
    <property type="match status" value="1"/>
</dbReference>
<dbReference type="HAMAP" id="MF_00978">
    <property type="entry name" value="Bifunct_BirA"/>
    <property type="match status" value="1"/>
</dbReference>
<keyword evidence="2 6" id="KW-0547">Nucleotide-binding</keyword>
<evidence type="ECO:0000256" key="3">
    <source>
        <dbReference type="ARBA" id="ARBA00022840"/>
    </source>
</evidence>
<keyword evidence="6" id="KW-0678">Repressor</keyword>
<keyword evidence="5 6" id="KW-0092">Biotin</keyword>
<evidence type="ECO:0000313" key="8">
    <source>
        <dbReference type="EMBL" id="MBD3110418.1"/>
    </source>
</evidence>
<dbReference type="PANTHER" id="PTHR12835:SF5">
    <property type="entry name" value="BIOTIN--PROTEIN LIGASE"/>
    <property type="match status" value="1"/>
</dbReference>
<name>A0A927CZ85_9BACI</name>
<evidence type="ECO:0000259" key="7">
    <source>
        <dbReference type="PROSITE" id="PS51733"/>
    </source>
</evidence>
<dbReference type="RefSeq" id="WP_190999952.1">
    <property type="nucleotide sequence ID" value="NZ_JACXSI010000069.1"/>
</dbReference>
<dbReference type="InterPro" id="IPR030855">
    <property type="entry name" value="Bifunct_BirA"/>
</dbReference>
<dbReference type="GO" id="GO:0005737">
    <property type="term" value="C:cytoplasm"/>
    <property type="evidence" value="ECO:0007669"/>
    <property type="project" value="TreeGrafter"/>
</dbReference>
<evidence type="ECO:0000256" key="2">
    <source>
        <dbReference type="ARBA" id="ARBA00022741"/>
    </source>
</evidence>
<evidence type="ECO:0000256" key="4">
    <source>
        <dbReference type="ARBA" id="ARBA00023125"/>
    </source>
</evidence>
<dbReference type="Pfam" id="PF02237">
    <property type="entry name" value="BPL_C"/>
    <property type="match status" value="1"/>
</dbReference>
<keyword evidence="9" id="KW-1185">Reference proteome</keyword>
<comment type="similarity">
    <text evidence="6">Belongs to the biotin--protein ligase family.</text>
</comment>
<comment type="catalytic activity">
    <reaction evidence="6">
        <text>biotin + L-lysyl-[protein] + ATP = N(6)-biotinyl-L-lysyl-[protein] + AMP + diphosphate + H(+)</text>
        <dbReference type="Rhea" id="RHEA:11756"/>
        <dbReference type="Rhea" id="RHEA-COMP:9752"/>
        <dbReference type="Rhea" id="RHEA-COMP:10505"/>
        <dbReference type="ChEBI" id="CHEBI:15378"/>
        <dbReference type="ChEBI" id="CHEBI:29969"/>
        <dbReference type="ChEBI" id="CHEBI:30616"/>
        <dbReference type="ChEBI" id="CHEBI:33019"/>
        <dbReference type="ChEBI" id="CHEBI:57586"/>
        <dbReference type="ChEBI" id="CHEBI:83144"/>
        <dbReference type="ChEBI" id="CHEBI:456215"/>
        <dbReference type="EC" id="6.3.4.15"/>
    </reaction>
</comment>
<keyword evidence="6" id="KW-0805">Transcription regulation</keyword>
<dbReference type="Gene3D" id="2.30.30.100">
    <property type="match status" value="1"/>
</dbReference>
<dbReference type="InterPro" id="IPR004408">
    <property type="entry name" value="Biotin_CoA_COase_ligase"/>
</dbReference>
<protein>
    <recommendedName>
        <fullName evidence="6">Bifunctional ligase/repressor BirA</fullName>
    </recommendedName>
    <alternativeName>
        <fullName evidence="6">Biotin--[acetyl-CoA-carboxylase] ligase</fullName>
        <ecNumber evidence="6">6.3.4.15</ecNumber>
    </alternativeName>
    <alternativeName>
        <fullName evidence="6">Biotin--protein ligase</fullName>
    </alternativeName>
    <alternativeName>
        <fullName evidence="6">Biotin-[acetyl-CoA carboxylase] synthetase</fullName>
    </alternativeName>
</protein>
<feature type="DNA-binding region" description="H-T-H motif" evidence="6">
    <location>
        <begin position="23"/>
        <end position="42"/>
    </location>
</feature>
<dbReference type="SUPFAM" id="SSF55681">
    <property type="entry name" value="Class II aaRS and biotin synthetases"/>
    <property type="match status" value="1"/>
</dbReference>
<reference evidence="8" key="1">
    <citation type="submission" date="2020-09" db="EMBL/GenBank/DDBJ databases">
        <title>Bacillus faecalis sp. nov., a moderately halophilic bacterium isolated from cow faeces.</title>
        <authorList>
            <person name="Jiang L."/>
            <person name="Lee J."/>
        </authorList>
    </citation>
    <scope>NUCLEOTIDE SEQUENCE</scope>
    <source>
        <strain evidence="8">AGMB 02131</strain>
    </source>
</reference>
<dbReference type="GO" id="GO:0009249">
    <property type="term" value="P:protein lipoylation"/>
    <property type="evidence" value="ECO:0007669"/>
    <property type="project" value="UniProtKB-ARBA"/>
</dbReference>
<dbReference type="InterPro" id="IPR013196">
    <property type="entry name" value="HTH_11"/>
</dbReference>
<organism evidence="8 9">
    <name type="scientific">Peribacillus faecalis</name>
    <dbReference type="NCBI Taxonomy" id="2772559"/>
    <lineage>
        <taxon>Bacteria</taxon>
        <taxon>Bacillati</taxon>
        <taxon>Bacillota</taxon>
        <taxon>Bacilli</taxon>
        <taxon>Bacillales</taxon>
        <taxon>Bacillaceae</taxon>
        <taxon>Peribacillus</taxon>
    </lineage>
</organism>
<feature type="binding site" evidence="6">
    <location>
        <begin position="122"/>
        <end position="124"/>
    </location>
    <ligand>
        <name>biotin</name>
        <dbReference type="ChEBI" id="CHEBI:57586"/>
    </ligand>
</feature>
<dbReference type="EC" id="6.3.4.15" evidence="6"/>
<comment type="caution">
    <text evidence="8">The sequence shown here is derived from an EMBL/GenBank/DDBJ whole genome shotgun (WGS) entry which is preliminary data.</text>
</comment>
<gene>
    <name evidence="6" type="primary">birA</name>
    <name evidence="8" type="ORF">IEO70_19000</name>
</gene>
<evidence type="ECO:0000256" key="5">
    <source>
        <dbReference type="ARBA" id="ARBA00023267"/>
    </source>
</evidence>
<comment type="function">
    <text evidence="6">Acts both as a biotin--[acetyl-CoA-carboxylase] ligase and a repressor.</text>
</comment>
<dbReference type="InterPro" id="IPR008988">
    <property type="entry name" value="Transcriptional_repressor_C"/>
</dbReference>
<dbReference type="InterPro" id="IPR045864">
    <property type="entry name" value="aa-tRNA-synth_II/BPL/LPL"/>
</dbReference>
<keyword evidence="1 6" id="KW-0436">Ligase</keyword>
<sequence length="325" mass="35828">MQSHIRKQLLDAFANAGDDFISGQSIAEITGSSRTAVWKHIEALRKDGYTVEAVRRKGYRITGFPGKMSADSIRMALNGTTFGENIYYYDSVDSTQKIANELAGNGAAEGTIVVADQQTGGRGRLARKWYSPQNTGIWMSLIIKPNIPIYQAPQLTLLTAVAAAKAIEEHIAVAPYIKWPNDLLLNNKKITGILTEMQAEADSIHSIVIGIGINVNQEQTDFPEELQDIATSLHIETGQTFAREAIISSFLRHFENLYMVYQKDGFAVVKELWESYAISVGKTITATTINEKIVGIALGITDQGVLLIRDEHGQIHNIYSADIEI</sequence>